<organism evidence="1 2">
    <name type="scientific">Phormidesmis priestleyi ULC007</name>
    <dbReference type="NCBI Taxonomy" id="1920490"/>
    <lineage>
        <taxon>Bacteria</taxon>
        <taxon>Bacillati</taxon>
        <taxon>Cyanobacteriota</taxon>
        <taxon>Cyanophyceae</taxon>
        <taxon>Leptolyngbyales</taxon>
        <taxon>Leptolyngbyaceae</taxon>
        <taxon>Phormidesmis</taxon>
    </lineage>
</organism>
<name>A0A2T1D2M9_9CYAN</name>
<comment type="caution">
    <text evidence="1">The sequence shown here is derived from an EMBL/GenBank/DDBJ whole genome shotgun (WGS) entry which is preliminary data.</text>
</comment>
<keyword evidence="2" id="KW-1185">Reference proteome</keyword>
<evidence type="ECO:0000313" key="1">
    <source>
        <dbReference type="EMBL" id="PSB14755.1"/>
    </source>
</evidence>
<reference evidence="1 2" key="2">
    <citation type="submission" date="2018-03" db="EMBL/GenBank/DDBJ databases">
        <title>The ancient ancestry and fast evolution of plastids.</title>
        <authorList>
            <person name="Moore K.R."/>
            <person name="Magnabosco C."/>
            <person name="Momper L."/>
            <person name="Gold D.A."/>
            <person name="Bosak T."/>
            <person name="Fournier G.P."/>
        </authorList>
    </citation>
    <scope>NUCLEOTIDE SEQUENCE [LARGE SCALE GENOMIC DNA]</scope>
    <source>
        <strain evidence="1 2">ULC007</strain>
    </source>
</reference>
<protein>
    <submittedName>
        <fullName evidence="1">Uncharacterized protein</fullName>
    </submittedName>
</protein>
<sequence>MVGDRVIRNAAITAAITALLAKAGAAVIAAAIALTVQVDAIEPDAFLHQIKACVDQIAASISSDLLRLD</sequence>
<reference evidence="1 2" key="1">
    <citation type="submission" date="2018-02" db="EMBL/GenBank/DDBJ databases">
        <authorList>
            <person name="Cohen D.B."/>
            <person name="Kent A.D."/>
        </authorList>
    </citation>
    <scope>NUCLEOTIDE SEQUENCE [LARGE SCALE GENOMIC DNA]</scope>
    <source>
        <strain evidence="1 2">ULC007</strain>
    </source>
</reference>
<gene>
    <name evidence="1" type="ORF">C7B65_25900</name>
</gene>
<dbReference type="AlphaFoldDB" id="A0A2T1D2M9"/>
<evidence type="ECO:0000313" key="2">
    <source>
        <dbReference type="Proteomes" id="UP000238634"/>
    </source>
</evidence>
<dbReference type="RefSeq" id="WP_073074775.1">
    <property type="nucleotide sequence ID" value="NZ_MPPI01000046.1"/>
</dbReference>
<dbReference type="Proteomes" id="UP000238634">
    <property type="component" value="Unassembled WGS sequence"/>
</dbReference>
<dbReference type="EMBL" id="PVWG01000078">
    <property type="protein sequence ID" value="PSB14755.1"/>
    <property type="molecule type" value="Genomic_DNA"/>
</dbReference>
<accession>A0A2T1D2M9</accession>
<proteinExistence type="predicted"/>